<feature type="compositionally biased region" description="Basic and acidic residues" evidence="1">
    <location>
        <begin position="1"/>
        <end position="10"/>
    </location>
</feature>
<organism evidence="2 3">
    <name type="scientific">Klenkia terrae</name>
    <dbReference type="NCBI Taxonomy" id="1052259"/>
    <lineage>
        <taxon>Bacteria</taxon>
        <taxon>Bacillati</taxon>
        <taxon>Actinomycetota</taxon>
        <taxon>Actinomycetes</taxon>
        <taxon>Geodermatophilales</taxon>
        <taxon>Geodermatophilaceae</taxon>
        <taxon>Klenkia</taxon>
    </lineage>
</organism>
<comment type="caution">
    <text evidence="2">The sequence shown here is derived from an EMBL/GenBank/DDBJ whole genome shotgun (WGS) entry which is preliminary data.</text>
</comment>
<dbReference type="EMBL" id="JBAPLV010000006">
    <property type="protein sequence ID" value="MEI4278402.1"/>
    <property type="molecule type" value="Genomic_DNA"/>
</dbReference>
<keyword evidence="3" id="KW-1185">Reference proteome</keyword>
<protein>
    <submittedName>
        <fullName evidence="2">Uncharacterized protein</fullName>
    </submittedName>
</protein>
<accession>A0ABU8E450</accession>
<reference evidence="2 3" key="1">
    <citation type="submission" date="2024-03" db="EMBL/GenBank/DDBJ databases">
        <title>Draft genome sequence of Klenkia terrae.</title>
        <authorList>
            <person name="Duangmal K."/>
            <person name="Chantavorakit T."/>
        </authorList>
    </citation>
    <scope>NUCLEOTIDE SEQUENCE [LARGE SCALE GENOMIC DNA]</scope>
    <source>
        <strain evidence="2 3">JCM 17786</strain>
    </source>
</reference>
<name>A0ABU8E450_9ACTN</name>
<sequence>MQEHRREQERRRRARERMEAAQLASPPAPVPDGNPPVPAEHRRAAATTCGWCFGPITPKSRGPVPKWCSASCRQRAWEQRRAAASGLSAVEVVERVVQVPAPPHSRPAPKDQEWHGLIRELTRQLDSHHVYARHLAGIADEVRKLQAALDRRGMWGDVRWTDVTPAIRTWHRDVPGQQRPAHPPGGDR</sequence>
<evidence type="ECO:0000256" key="1">
    <source>
        <dbReference type="SAM" id="MobiDB-lite"/>
    </source>
</evidence>
<feature type="region of interest" description="Disordered" evidence="1">
    <location>
        <begin position="1"/>
        <end position="42"/>
    </location>
</feature>
<evidence type="ECO:0000313" key="3">
    <source>
        <dbReference type="Proteomes" id="UP001373496"/>
    </source>
</evidence>
<dbReference type="RefSeq" id="WP_225234079.1">
    <property type="nucleotide sequence ID" value="NZ_JBAPLV010000006.1"/>
</dbReference>
<dbReference type="Proteomes" id="UP001373496">
    <property type="component" value="Unassembled WGS sequence"/>
</dbReference>
<proteinExistence type="predicted"/>
<gene>
    <name evidence="2" type="ORF">UXQ13_07980</name>
</gene>
<feature type="compositionally biased region" description="Pro residues" evidence="1">
    <location>
        <begin position="26"/>
        <end position="38"/>
    </location>
</feature>
<evidence type="ECO:0000313" key="2">
    <source>
        <dbReference type="EMBL" id="MEI4278402.1"/>
    </source>
</evidence>